<organism evidence="10">
    <name type="scientific">Sarcoptes scabiei</name>
    <name type="common">Itch mite</name>
    <name type="synonym">Acarus scabiei</name>
    <dbReference type="NCBI Taxonomy" id="52283"/>
    <lineage>
        <taxon>Eukaryota</taxon>
        <taxon>Metazoa</taxon>
        <taxon>Ecdysozoa</taxon>
        <taxon>Arthropoda</taxon>
        <taxon>Chelicerata</taxon>
        <taxon>Arachnida</taxon>
        <taxon>Acari</taxon>
        <taxon>Acariformes</taxon>
        <taxon>Sarcoptiformes</taxon>
        <taxon>Astigmata</taxon>
        <taxon>Psoroptidia</taxon>
        <taxon>Sarcoptoidea</taxon>
        <taxon>Sarcoptidae</taxon>
        <taxon>Sarcoptinae</taxon>
        <taxon>Sarcoptes</taxon>
    </lineage>
</organism>
<dbReference type="Pfam" id="PF03104">
    <property type="entry name" value="DNA_pol_B_exo1"/>
    <property type="match status" value="1"/>
</dbReference>
<feature type="non-terminal residue" evidence="10">
    <location>
        <position position="1"/>
    </location>
</feature>
<dbReference type="GO" id="GO:0006260">
    <property type="term" value="P:DNA replication"/>
    <property type="evidence" value="ECO:0007669"/>
    <property type="project" value="UniProtKB-KW"/>
</dbReference>
<dbReference type="EMBL" id="WVUK01000065">
    <property type="protein sequence ID" value="KAF7489382.1"/>
    <property type="molecule type" value="Genomic_DNA"/>
</dbReference>
<evidence type="ECO:0000259" key="9">
    <source>
        <dbReference type="Pfam" id="PF03104"/>
    </source>
</evidence>
<reference evidence="10" key="2">
    <citation type="submission" date="2020-01" db="EMBL/GenBank/DDBJ databases">
        <authorList>
            <person name="Korhonen P.K.K."/>
            <person name="Guangxu M.G."/>
            <person name="Wang T.W."/>
            <person name="Stroehlein A.J.S."/>
            <person name="Young N.D."/>
            <person name="Ang C.-S.A."/>
            <person name="Fernando D.W.F."/>
            <person name="Lu H.L."/>
            <person name="Taylor S.T."/>
            <person name="Ehtesham M.E.M."/>
            <person name="Najaraj S.H.N."/>
            <person name="Harsha G.H.G."/>
            <person name="Madugundu A.M."/>
            <person name="Renuse S.R."/>
            <person name="Holt D.H."/>
            <person name="Pandey A.P."/>
            <person name="Papenfuss A.P."/>
            <person name="Gasser R.B.G."/>
            <person name="Fischer K.F."/>
        </authorList>
    </citation>
    <scope>NUCLEOTIDE SEQUENCE</scope>
    <source>
        <strain evidence="10">SSS_KF_BRIS2020</strain>
    </source>
</reference>
<dbReference type="GO" id="GO:0000166">
    <property type="term" value="F:nucleotide binding"/>
    <property type="evidence" value="ECO:0007669"/>
    <property type="project" value="InterPro"/>
</dbReference>
<dbReference type="Proteomes" id="UP000070412">
    <property type="component" value="Unassembled WGS sequence"/>
</dbReference>
<evidence type="ECO:0000256" key="7">
    <source>
        <dbReference type="RuleBase" id="RU000442"/>
    </source>
</evidence>
<dbReference type="SMART" id="SM00486">
    <property type="entry name" value="POLBc"/>
    <property type="match status" value="1"/>
</dbReference>
<dbReference type="PRINTS" id="PR00106">
    <property type="entry name" value="DNAPOLB"/>
</dbReference>
<keyword evidence="7" id="KW-0238">DNA-binding</keyword>
<sequence length="1225" mass="142817">IYVDCQIYLNEIFLKRCSRRQSEKEKILGENNEWSEIPYNNLSKSSSCALEFDAFINDIYVIERKRLFPVNDIFNPTLPGVINLWNDQYKRSSSQFEIFLNKLKSLRVNVQEDDEDSQLVNIFHRIFFPESRNDIEQIPQLDGQVDNSEPSTSISYNYKKEKEDGESEQLSVHFNGKQIKIDPDKVHTVRIQCRKFQITEQENIVKPLSLNHSRGNITLHCNKARVLEETRKKIKSFMRPLDYLCHIRNKIRTYSVSNPISNVPRIDVKSTKSSRSLMITFSANSDNSMQIKANTSLSSAEILKQIQIDCETSSIMSKSILEHAMKDYTLNQDESKNLSSLSFNLDSDLDNYCDSNILSSKNLSLTSLSLELHGRSRENLIANPNYDPIQLISYAIHQEFLDDSGVNNSDIQSIGTILVRSRRKFQRNCCETITINDYNVIVDYVTNELELISKLNDIIDHHDPDIFLGYTIDTSSWGYLLQRCSILEININSFSRIIKDTSKTQRNYPGSLNEPPKLIGRIMLNVWRILRHEITLRSYSIENVYHHLFRKRFPRYESSFLAQLYEKFEMKNSELSRNLFIEYYLNRSIGSLKILSHLNLIRRTFDLSCLFGMPFQDVIERGSQYRVESMLFPLCRSNNLLPIRFDKSFVEQQRAYQAIPLIFEPEITYRSDPVAVFDFQSLYPSIIIAYNYCYSTCLGRLQNIFGSDKSFGCYRLPEESQKIYRDQIENIHMAPNEVLYVKPSIRKGMLPKMLEEVLNARILIKNELKFIQERLQSETQPISRITEKRLKALKRQLDILQLGLKYIANFTYGYTSANFTGRMPCIEIADSIVAKGRSKLEQTIEFIDEWGIRSGTNLKVIYGDTDSLFVIFPKTSVNDAFQIADFLLKEINKRQPYPILLKLEKIYKQCIIVSKKRYCGLAYESPKQSQPIFDAKGIETVRRDSCTITAKIIEKSLRILFESKGEIDSLRSFLQWQFKSILSGRIANLYEFVFAKEFAGFPRYYRECIIPACIVARKRIEKDPGEEPKRKERIPYVIIDKDEDDSGRKQHIRVADKVKEPFDLLRDRKLQIDANYYCRNVIIPPLARLLESVHRNALNILNRWLQEVCDSHKKINVNVDRNYLSNIDYICRANIFTEKWRQYCSKNPRKIFTRPSIMIGNALKANGRKLKHLEQICSQCTGIDLKIIGSIFEKDNQNIDAGRWPKCMVETCSNLYLTNKSKEIL</sequence>
<dbReference type="InterPro" id="IPR006134">
    <property type="entry name" value="DNA-dir_DNA_pol_B_multi_dom"/>
</dbReference>
<dbReference type="InterPro" id="IPR036397">
    <property type="entry name" value="RNaseH_sf"/>
</dbReference>
<dbReference type="GO" id="GO:0003887">
    <property type="term" value="F:DNA-directed DNA polymerase activity"/>
    <property type="evidence" value="ECO:0007669"/>
    <property type="project" value="UniProtKB-KW"/>
</dbReference>
<dbReference type="GO" id="GO:0003677">
    <property type="term" value="F:DNA binding"/>
    <property type="evidence" value="ECO:0007669"/>
    <property type="project" value="UniProtKB-KW"/>
</dbReference>
<dbReference type="InterPro" id="IPR030559">
    <property type="entry name" value="PolZ_Rev3"/>
</dbReference>
<protein>
    <recommendedName>
        <fullName evidence="7">DNA polymerase</fullName>
        <ecNumber evidence="7">2.7.7.7</ecNumber>
    </recommendedName>
</protein>
<dbReference type="Pfam" id="PF00136">
    <property type="entry name" value="DNA_pol_B"/>
    <property type="match status" value="1"/>
</dbReference>
<evidence type="ECO:0000259" key="8">
    <source>
        <dbReference type="Pfam" id="PF00136"/>
    </source>
</evidence>
<dbReference type="InterPro" id="IPR006133">
    <property type="entry name" value="DNA-dir_DNA_pol_B_exonuc"/>
</dbReference>
<dbReference type="PROSITE" id="PS00116">
    <property type="entry name" value="DNA_POLYMERASE_B"/>
    <property type="match status" value="1"/>
</dbReference>
<reference evidence="11" key="3">
    <citation type="submission" date="2022-06" db="UniProtKB">
        <authorList>
            <consortium name="EnsemblMetazoa"/>
        </authorList>
    </citation>
    <scope>IDENTIFICATION</scope>
</reference>
<proteinExistence type="inferred from homology"/>
<evidence type="ECO:0000256" key="2">
    <source>
        <dbReference type="ARBA" id="ARBA00022679"/>
    </source>
</evidence>
<name>A0A834R5N3_SARSC</name>
<evidence type="ECO:0000256" key="6">
    <source>
        <dbReference type="ARBA" id="ARBA00023204"/>
    </source>
</evidence>
<feature type="domain" description="DNA-directed DNA polymerase family B exonuclease" evidence="9">
    <location>
        <begin position="332"/>
        <end position="544"/>
    </location>
</feature>
<dbReference type="EC" id="2.7.7.7" evidence="7"/>
<dbReference type="InterPro" id="IPR012337">
    <property type="entry name" value="RNaseH-like_sf"/>
</dbReference>
<gene>
    <name evidence="10" type="ORF">SSS_2955</name>
</gene>
<dbReference type="InterPro" id="IPR006172">
    <property type="entry name" value="DNA-dir_DNA_pol_B"/>
</dbReference>
<accession>A0A834R5N3</accession>
<dbReference type="CDD" id="cd05778">
    <property type="entry name" value="DNA_polB_zeta_exo"/>
    <property type="match status" value="1"/>
</dbReference>
<evidence type="ECO:0000313" key="11">
    <source>
        <dbReference type="EnsemblMetazoa" id="KAF7489382.1"/>
    </source>
</evidence>
<evidence type="ECO:0000313" key="10">
    <source>
        <dbReference type="EMBL" id="KAF7489382.1"/>
    </source>
</evidence>
<dbReference type="PANTHER" id="PTHR45812">
    <property type="entry name" value="DNA POLYMERASE ZETA CATALYTIC SUBUNIT"/>
    <property type="match status" value="1"/>
</dbReference>
<keyword evidence="4" id="KW-0227">DNA damage</keyword>
<dbReference type="GO" id="GO:0000724">
    <property type="term" value="P:double-strand break repair via homologous recombination"/>
    <property type="evidence" value="ECO:0007669"/>
    <property type="project" value="TreeGrafter"/>
</dbReference>
<evidence type="ECO:0000256" key="4">
    <source>
        <dbReference type="ARBA" id="ARBA00022763"/>
    </source>
</evidence>
<evidence type="ECO:0000256" key="1">
    <source>
        <dbReference type="ARBA" id="ARBA00005755"/>
    </source>
</evidence>
<keyword evidence="2 7" id="KW-0808">Transferase</keyword>
<keyword evidence="3 7" id="KW-0548">Nucleotidyltransferase</keyword>
<dbReference type="EnsemblMetazoa" id="SSS_2955s_mrna">
    <property type="protein sequence ID" value="KAF7489382.1"/>
    <property type="gene ID" value="SSS_2955"/>
</dbReference>
<dbReference type="AlphaFoldDB" id="A0A834R5N3"/>
<dbReference type="Gene3D" id="3.30.420.10">
    <property type="entry name" value="Ribonuclease H-like superfamily/Ribonuclease H"/>
    <property type="match status" value="1"/>
</dbReference>
<comment type="catalytic activity">
    <reaction evidence="7">
        <text>DNA(n) + a 2'-deoxyribonucleoside 5'-triphosphate = DNA(n+1) + diphosphate</text>
        <dbReference type="Rhea" id="RHEA:22508"/>
        <dbReference type="Rhea" id="RHEA-COMP:17339"/>
        <dbReference type="Rhea" id="RHEA-COMP:17340"/>
        <dbReference type="ChEBI" id="CHEBI:33019"/>
        <dbReference type="ChEBI" id="CHEBI:61560"/>
        <dbReference type="ChEBI" id="CHEBI:173112"/>
        <dbReference type="EC" id="2.7.7.7"/>
    </reaction>
</comment>
<keyword evidence="6" id="KW-0234">DNA repair</keyword>
<evidence type="ECO:0000313" key="12">
    <source>
        <dbReference type="Proteomes" id="UP000070412"/>
    </source>
</evidence>
<evidence type="ECO:0000256" key="5">
    <source>
        <dbReference type="ARBA" id="ARBA00022932"/>
    </source>
</evidence>
<keyword evidence="5 7" id="KW-0239">DNA-directed DNA polymerase</keyword>
<dbReference type="InterPro" id="IPR043502">
    <property type="entry name" value="DNA/RNA_pol_sf"/>
</dbReference>
<dbReference type="Gene3D" id="3.90.1600.10">
    <property type="entry name" value="Palm domain of DNA polymerase"/>
    <property type="match status" value="1"/>
</dbReference>
<dbReference type="InterPro" id="IPR023211">
    <property type="entry name" value="DNA_pol_palm_dom_sf"/>
</dbReference>
<dbReference type="InterPro" id="IPR017964">
    <property type="entry name" value="DNA-dir_DNA_pol_B_CS"/>
</dbReference>
<reference evidence="12" key="1">
    <citation type="journal article" date="2020" name="PLoS Negl. Trop. Dis.">
        <title>High-quality nuclear genome for Sarcoptes scabiei-A critical resource for a neglected parasite.</title>
        <authorList>
            <person name="Korhonen P.K."/>
            <person name="Gasser R.B."/>
            <person name="Ma G."/>
            <person name="Wang T."/>
            <person name="Stroehlein A.J."/>
            <person name="Young N.D."/>
            <person name="Ang C.S."/>
            <person name="Fernando D.D."/>
            <person name="Lu H.C."/>
            <person name="Taylor S."/>
            <person name="Reynolds S.L."/>
            <person name="Mofiz E."/>
            <person name="Najaraj S.H."/>
            <person name="Gowda H."/>
            <person name="Madugundu A."/>
            <person name="Renuse S."/>
            <person name="Holt D."/>
            <person name="Pandey A."/>
            <person name="Papenfuss A.T."/>
            <person name="Fischer K."/>
        </authorList>
    </citation>
    <scope>NUCLEOTIDE SEQUENCE [LARGE SCALE GENOMIC DNA]</scope>
</reference>
<evidence type="ECO:0000256" key="3">
    <source>
        <dbReference type="ARBA" id="ARBA00022695"/>
    </source>
</evidence>
<dbReference type="GO" id="GO:0016035">
    <property type="term" value="C:zeta DNA polymerase complex"/>
    <property type="evidence" value="ECO:0007669"/>
    <property type="project" value="InterPro"/>
</dbReference>
<feature type="domain" description="DNA-directed DNA polymerase family B multifunctional" evidence="8">
    <location>
        <begin position="614"/>
        <end position="1092"/>
    </location>
</feature>
<dbReference type="PANTHER" id="PTHR45812:SF1">
    <property type="entry name" value="DNA POLYMERASE ZETA CATALYTIC SUBUNIT"/>
    <property type="match status" value="1"/>
</dbReference>
<dbReference type="GO" id="GO:0005634">
    <property type="term" value="C:nucleus"/>
    <property type="evidence" value="ECO:0007669"/>
    <property type="project" value="TreeGrafter"/>
</dbReference>
<dbReference type="Gene3D" id="1.10.287.690">
    <property type="entry name" value="Helix hairpin bin"/>
    <property type="match status" value="1"/>
</dbReference>
<comment type="similarity">
    <text evidence="1 7">Belongs to the DNA polymerase type-B family.</text>
</comment>
<dbReference type="Gene3D" id="1.10.132.60">
    <property type="entry name" value="DNA polymerase family B, C-terminal domain"/>
    <property type="match status" value="1"/>
</dbReference>
<dbReference type="OrthoDB" id="2414538at2759"/>
<keyword evidence="7" id="KW-0235">DNA replication</keyword>
<dbReference type="GO" id="GO:0042276">
    <property type="term" value="P:error-prone translesion synthesis"/>
    <property type="evidence" value="ECO:0007669"/>
    <property type="project" value="TreeGrafter"/>
</dbReference>
<dbReference type="InterPro" id="IPR042087">
    <property type="entry name" value="DNA_pol_B_thumb"/>
</dbReference>
<keyword evidence="12" id="KW-1185">Reference proteome</keyword>
<dbReference type="SUPFAM" id="SSF56672">
    <property type="entry name" value="DNA/RNA polymerases"/>
    <property type="match status" value="1"/>
</dbReference>
<dbReference type="SUPFAM" id="SSF53098">
    <property type="entry name" value="Ribonuclease H-like"/>
    <property type="match status" value="1"/>
</dbReference>